<dbReference type="AlphaFoldDB" id="M3JD34"/>
<protein>
    <submittedName>
        <fullName evidence="2">Uncharacterized protein</fullName>
    </submittedName>
</protein>
<feature type="transmembrane region" description="Helical" evidence="1">
    <location>
        <begin position="49"/>
        <end position="69"/>
    </location>
</feature>
<accession>M3JD34</accession>
<dbReference type="Proteomes" id="UP000011782">
    <property type="component" value="Unassembled WGS sequence"/>
</dbReference>
<organism evidence="2 3">
    <name type="scientific">Campylobacter showae CC57C</name>
    <dbReference type="NCBI Taxonomy" id="1073353"/>
    <lineage>
        <taxon>Bacteria</taxon>
        <taxon>Pseudomonadati</taxon>
        <taxon>Campylobacterota</taxon>
        <taxon>Epsilonproteobacteria</taxon>
        <taxon>Campylobacterales</taxon>
        <taxon>Campylobacteraceae</taxon>
        <taxon>Campylobacter</taxon>
    </lineage>
</organism>
<dbReference type="RefSeq" id="WP_002952227.1">
    <property type="nucleotide sequence ID" value="NZ_AOTD01000143.1"/>
</dbReference>
<reference evidence="2 3" key="1">
    <citation type="submission" date="2013-02" db="EMBL/GenBank/DDBJ databases">
        <title>Co-occurrence of anaerobic bacteria in colorectal carcinomas.</title>
        <authorList>
            <person name="Holt R.A."/>
            <person name="Warren R.L."/>
            <person name="Allen-Vercoe E."/>
            <person name="Pleasance S."/>
            <person name="Freeman D.J."/>
            <person name="Watson P."/>
            <person name="Moore R."/>
            <person name="Cochrane K."/>
        </authorList>
    </citation>
    <scope>NUCLEOTIDE SEQUENCE [LARGE SCALE GENOMIC DNA]</scope>
    <source>
        <strain evidence="2 3">CC57C</strain>
    </source>
</reference>
<evidence type="ECO:0000256" key="1">
    <source>
        <dbReference type="SAM" id="Phobius"/>
    </source>
</evidence>
<keyword evidence="1" id="KW-0812">Transmembrane</keyword>
<dbReference type="OrthoDB" id="9954379at2"/>
<keyword evidence="1" id="KW-0472">Membrane</keyword>
<evidence type="ECO:0000313" key="2">
    <source>
        <dbReference type="EMBL" id="EMG30597.1"/>
    </source>
</evidence>
<evidence type="ECO:0000313" key="3">
    <source>
        <dbReference type="Proteomes" id="UP000011782"/>
    </source>
</evidence>
<dbReference type="PATRIC" id="fig|1073353.3.peg.1216"/>
<dbReference type="STRING" id="1073353.H740_05665"/>
<proteinExistence type="predicted"/>
<dbReference type="EMBL" id="AOTD01000143">
    <property type="protein sequence ID" value="EMG30597.1"/>
    <property type="molecule type" value="Genomic_DNA"/>
</dbReference>
<gene>
    <name evidence="2" type="ORF">H740_05665</name>
</gene>
<keyword evidence="1" id="KW-1133">Transmembrane helix</keyword>
<feature type="transmembrane region" description="Helical" evidence="1">
    <location>
        <begin position="21"/>
        <end position="43"/>
    </location>
</feature>
<name>M3JD34_9BACT</name>
<sequence>MNINEAIEATRKKQKECRRAFVKYLFLGIFFIAILPLSGIFVAEKIFRSELGVIFIIIGYIPIFIVSWVTT</sequence>
<comment type="caution">
    <text evidence="2">The sequence shown here is derived from an EMBL/GenBank/DDBJ whole genome shotgun (WGS) entry which is preliminary data.</text>
</comment>